<organism evidence="2 3">
    <name type="scientific">Vogesella aquatica</name>
    <dbReference type="NCBI Taxonomy" id="2984206"/>
    <lineage>
        <taxon>Bacteria</taxon>
        <taxon>Pseudomonadati</taxon>
        <taxon>Pseudomonadota</taxon>
        <taxon>Betaproteobacteria</taxon>
        <taxon>Neisseriales</taxon>
        <taxon>Chromobacteriaceae</taxon>
        <taxon>Vogesella</taxon>
    </lineage>
</organism>
<dbReference type="InterPro" id="IPR038507">
    <property type="entry name" value="YcnI-like_sf"/>
</dbReference>
<accession>A0ABT5IUH1</accession>
<dbReference type="CDD" id="cd08545">
    <property type="entry name" value="YcnI_like"/>
    <property type="match status" value="1"/>
</dbReference>
<dbReference type="Proteomes" id="UP001219956">
    <property type="component" value="Unassembled WGS sequence"/>
</dbReference>
<proteinExistence type="predicted"/>
<protein>
    <submittedName>
        <fullName evidence="2">YcnI family protein</fullName>
    </submittedName>
</protein>
<evidence type="ECO:0000313" key="2">
    <source>
        <dbReference type="EMBL" id="MDC7716216.1"/>
    </source>
</evidence>
<feature type="domain" description="YncI copper-binding" evidence="1">
    <location>
        <begin position="9"/>
        <end position="140"/>
    </location>
</feature>
<comment type="caution">
    <text evidence="2">The sequence shown here is derived from an EMBL/GenBank/DDBJ whole genome shotgun (WGS) entry which is preliminary data.</text>
</comment>
<evidence type="ECO:0000259" key="1">
    <source>
        <dbReference type="Pfam" id="PF07987"/>
    </source>
</evidence>
<dbReference type="Gene3D" id="2.60.40.2230">
    <property type="entry name" value="Uncharacterised protein YcnI-like PF07987, DUF1775"/>
    <property type="match status" value="1"/>
</dbReference>
<dbReference type="Pfam" id="PF07987">
    <property type="entry name" value="DUF1775"/>
    <property type="match status" value="1"/>
</dbReference>
<gene>
    <name evidence="2" type="ORF">PQU95_03145</name>
</gene>
<reference evidence="2 3" key="1">
    <citation type="submission" date="2023-01" db="EMBL/GenBank/DDBJ databases">
        <title>Novel species of the genus Vogesella isolated from rivers.</title>
        <authorList>
            <person name="Lu H."/>
        </authorList>
    </citation>
    <scope>NUCLEOTIDE SEQUENCE [LARGE SCALE GENOMIC DNA]</scope>
    <source>
        <strain evidence="2 3">DC21W</strain>
    </source>
</reference>
<dbReference type="RefSeq" id="WP_272750646.1">
    <property type="nucleotide sequence ID" value="NZ_JAQQLF010000004.1"/>
</dbReference>
<sequence length="150" mass="16527">MAPHGHSAPCRQRRKTVLRVPHGCDGSPTTSIRVLLPEGFRLAKPMPKAGWQLVTVYKAVEPFDNHGTTVREDVSEIEWRGGNLPDDFYDEFVFRGTLPARAGETAWFKVVQKCTKGETRWDEMPADGKALAKPAAGVKLTPPASPAHSH</sequence>
<dbReference type="EMBL" id="JAQQLF010000004">
    <property type="protein sequence ID" value="MDC7716216.1"/>
    <property type="molecule type" value="Genomic_DNA"/>
</dbReference>
<dbReference type="InterPro" id="IPR012533">
    <property type="entry name" value="YcnI-copper_dom"/>
</dbReference>
<evidence type="ECO:0000313" key="3">
    <source>
        <dbReference type="Proteomes" id="UP001219956"/>
    </source>
</evidence>
<keyword evidence="3" id="KW-1185">Reference proteome</keyword>
<name>A0ABT5IUH1_9NEIS</name>